<name>A0A7K1U6I2_9BACT</name>
<dbReference type="Pfam" id="PF20256">
    <property type="entry name" value="MoCoBD_2"/>
    <property type="match status" value="1"/>
</dbReference>
<organism evidence="2 3">
    <name type="scientific">Chitinophaga tropicalis</name>
    <dbReference type="NCBI Taxonomy" id="2683588"/>
    <lineage>
        <taxon>Bacteria</taxon>
        <taxon>Pseudomonadati</taxon>
        <taxon>Bacteroidota</taxon>
        <taxon>Chitinophagia</taxon>
        <taxon>Chitinophagales</taxon>
        <taxon>Chitinophagaceae</taxon>
        <taxon>Chitinophaga</taxon>
    </lineage>
</organism>
<proteinExistence type="predicted"/>
<evidence type="ECO:0000259" key="1">
    <source>
        <dbReference type="SMART" id="SM01008"/>
    </source>
</evidence>
<dbReference type="RefSeq" id="WP_157307422.1">
    <property type="nucleotide sequence ID" value="NZ_WRXN01000007.1"/>
</dbReference>
<dbReference type="SMART" id="SM01008">
    <property type="entry name" value="Ald_Xan_dh_C"/>
    <property type="match status" value="1"/>
</dbReference>
<keyword evidence="3" id="KW-1185">Reference proteome</keyword>
<reference evidence="2 3" key="1">
    <citation type="submission" date="2019-12" db="EMBL/GenBank/DDBJ databases">
        <title>Chitinophaga sp. strain ysch24 (GDMCC 1.1355), whole genome shotgun sequence.</title>
        <authorList>
            <person name="Zhang X."/>
        </authorList>
    </citation>
    <scope>NUCLEOTIDE SEQUENCE [LARGE SCALE GENOMIC DNA]</scope>
    <source>
        <strain evidence="3">ysch24</strain>
    </source>
</reference>
<dbReference type="PANTHER" id="PTHR11908:SF153">
    <property type="entry name" value="DEHYDROGENASE"/>
    <property type="match status" value="1"/>
</dbReference>
<comment type="caution">
    <text evidence="2">The sequence shown here is derived from an EMBL/GenBank/DDBJ whole genome shotgun (WGS) entry which is preliminary data.</text>
</comment>
<dbReference type="InterPro" id="IPR016208">
    <property type="entry name" value="Ald_Oxase/xanthine_DH-like"/>
</dbReference>
<gene>
    <name evidence="2" type="ORF">GO493_17005</name>
</gene>
<feature type="domain" description="Aldehyde oxidase/xanthine dehydrogenase a/b hammerhead" evidence="1">
    <location>
        <begin position="20"/>
        <end position="133"/>
    </location>
</feature>
<dbReference type="Pfam" id="PF01315">
    <property type="entry name" value="Ald_Xan_dh_C"/>
    <property type="match status" value="1"/>
</dbReference>
<dbReference type="Proteomes" id="UP000461730">
    <property type="component" value="Unassembled WGS sequence"/>
</dbReference>
<dbReference type="EMBL" id="WRXN01000007">
    <property type="protein sequence ID" value="MVT09973.1"/>
    <property type="molecule type" value="Genomic_DNA"/>
</dbReference>
<dbReference type="Gene3D" id="3.30.365.10">
    <property type="entry name" value="Aldehyde oxidase/xanthine dehydrogenase, molybdopterin binding domain"/>
    <property type="match status" value="4"/>
</dbReference>
<dbReference type="PANTHER" id="PTHR11908">
    <property type="entry name" value="XANTHINE DEHYDROGENASE"/>
    <property type="match status" value="1"/>
</dbReference>
<dbReference type="InterPro" id="IPR000674">
    <property type="entry name" value="Ald_Oxase/Xan_DH_a/b"/>
</dbReference>
<dbReference type="InterPro" id="IPR046867">
    <property type="entry name" value="AldOxase/xan_DH_MoCoBD2"/>
</dbReference>
<dbReference type="GO" id="GO:0016491">
    <property type="term" value="F:oxidoreductase activity"/>
    <property type="evidence" value="ECO:0007669"/>
    <property type="project" value="InterPro"/>
</dbReference>
<dbReference type="InterPro" id="IPR036856">
    <property type="entry name" value="Ald_Oxase/Xan_DH_a/b_sf"/>
</dbReference>
<dbReference type="GO" id="GO:0005506">
    <property type="term" value="F:iron ion binding"/>
    <property type="evidence" value="ECO:0007669"/>
    <property type="project" value="InterPro"/>
</dbReference>
<dbReference type="Pfam" id="PF02738">
    <property type="entry name" value="MoCoBD_1"/>
    <property type="match status" value="1"/>
</dbReference>
<protein>
    <submittedName>
        <fullName evidence="2">Molybdopterin-dependent oxidoreductase</fullName>
    </submittedName>
</protein>
<evidence type="ECO:0000313" key="3">
    <source>
        <dbReference type="Proteomes" id="UP000461730"/>
    </source>
</evidence>
<evidence type="ECO:0000313" key="2">
    <source>
        <dbReference type="EMBL" id="MVT09973.1"/>
    </source>
</evidence>
<dbReference type="InterPro" id="IPR037165">
    <property type="entry name" value="AldOxase/xan_DH_Mopterin-bd_sf"/>
</dbReference>
<dbReference type="AlphaFoldDB" id="A0A7K1U6I2"/>
<dbReference type="InterPro" id="IPR008274">
    <property type="entry name" value="AldOxase/xan_DH_MoCoBD1"/>
</dbReference>
<dbReference type="SUPFAM" id="SSF56003">
    <property type="entry name" value="Molybdenum cofactor-binding domain"/>
    <property type="match status" value="1"/>
</dbReference>
<accession>A0A7K1U6I2</accession>
<dbReference type="SUPFAM" id="SSF54665">
    <property type="entry name" value="CO dehydrogenase molybdoprotein N-domain-like"/>
    <property type="match status" value="1"/>
</dbReference>
<sequence>MKNDIQNKPINRVDGRAKVTGAAKYFAEIEVPGMTHCVMVTSTITRGSITSIDTKQAERAPGVLAVLTHLNMPAIPGWAADNSKPSSGGEKLRLLGSDKILFNGQPIALVIADTLERAQYAATLVKTIYKKEAHKTDLAKHKTEVHMPSRLGDYSRGDANAHSTAPVTLKADYVIPIEVHNPMELHGVLALWDGEDKVTVWTKTQGVKDTQETITAAFKLEEKNVQVHSEFVGGGFGMGLRTWPQDIVVIAAAKKLKRPVKLVMTRQQMFTMVGYRPYTLQHISMGATADGKLSGMYHEAIGETASYEDFTEATVRMTRFMYACPNVTTKYRIVPLDRGVPIWMRGPGEATGAFALESAIDEMAYKVNMDPVEFRILNFAETDPERNKPFSSNHLKEAYQLGAEKIGWFKRNRQPRSMKEGDWLVGYGMSTGVFGAYRGGSTCRAQLNGDGSLVLQSATADIGPGTGTAMVQIAHEVTGLPIEKIRFELGDSSLPPSGSQGGSATVSTVGSAVYDVCTALKEMMAAKGLSFENGAVKGNIKDVLAADGKPYLEVTKESKGGAEQQKYSMYSFSIHFTEVHVHPGTGVVRVKRVVTVADSGRIVSPKTAASQMIGGVTGGIGMALTEEAIIDHRYGRFVNNNLADYHVPVSADVPHIETIFIDKPDPIINPMGSKGMGEIALIGFSAAVANAVYHATGKRIRELPITPDKILAV</sequence>
<dbReference type="Gene3D" id="3.90.1170.50">
    <property type="entry name" value="Aldehyde oxidase/xanthine dehydrogenase, a/b hammerhead"/>
    <property type="match status" value="1"/>
</dbReference>